<dbReference type="Proteomes" id="UP000032675">
    <property type="component" value="Unassembled WGS sequence"/>
</dbReference>
<name>A0A0D6Q1X5_KOMEU</name>
<comment type="caution">
    <text evidence="1">The sequence shown here is derived from an EMBL/GenBank/DDBJ whole genome shotgun (WGS) entry which is preliminary data.</text>
</comment>
<protein>
    <recommendedName>
        <fullName evidence="3">Sulfate transporter</fullName>
    </recommendedName>
</protein>
<evidence type="ECO:0000313" key="1">
    <source>
        <dbReference type="EMBL" id="GAN97582.1"/>
    </source>
</evidence>
<evidence type="ECO:0000313" key="2">
    <source>
        <dbReference type="Proteomes" id="UP000032675"/>
    </source>
</evidence>
<dbReference type="RefSeq" id="WP_048852024.1">
    <property type="nucleotide sequence ID" value="NZ_BANI01000180.1"/>
</dbReference>
<gene>
    <name evidence="1" type="ORF">Geu3261_0208_015</name>
</gene>
<dbReference type="AlphaFoldDB" id="A0A0D6Q1X5"/>
<proteinExistence type="predicted"/>
<dbReference type="Pfam" id="PF11363">
    <property type="entry name" value="DUF3164"/>
    <property type="match status" value="1"/>
</dbReference>
<dbReference type="InterPro" id="IPR021505">
    <property type="entry name" value="Phage_B3_Orf6"/>
</dbReference>
<reference evidence="1 2" key="1">
    <citation type="submission" date="2012-11" db="EMBL/GenBank/DDBJ databases">
        <title>Whole genome sequence of Gluconacetobacter europaeus NBRC3261.</title>
        <authorList>
            <person name="Azuma Y."/>
            <person name="Higashiura N."/>
            <person name="Hirakawa H."/>
            <person name="Matsushita K."/>
        </authorList>
    </citation>
    <scope>NUCLEOTIDE SEQUENCE [LARGE SCALE GENOMIC DNA]</scope>
    <source>
        <strain evidence="1 2">NBRC 3261</strain>
    </source>
</reference>
<sequence>MNPTTRIAAALDAGQDVYQPSREGTVRNVIGTESMRQHVQVRCLLQNDITVKMVDGARALRDLITEQKRQFMADADLYVRSMLALYNANPTGKRGGFNIVSFDDLMKVEFSVTDYRAVDGAVVAAQALVSEVLNDLTDQLEPWVRDLLNNAFNRDEKTGKINVDHLQKLRKVDIPHPKWPDACDAIADSIRIAGSRSYLRFYERESRDKEWRAISLQFSAL</sequence>
<evidence type="ECO:0008006" key="3">
    <source>
        <dbReference type="Google" id="ProtNLM"/>
    </source>
</evidence>
<organism evidence="1 2">
    <name type="scientific">Komagataeibacter europaeus NBRC 3261</name>
    <dbReference type="NCBI Taxonomy" id="1234669"/>
    <lineage>
        <taxon>Bacteria</taxon>
        <taxon>Pseudomonadati</taxon>
        <taxon>Pseudomonadota</taxon>
        <taxon>Alphaproteobacteria</taxon>
        <taxon>Acetobacterales</taxon>
        <taxon>Acetobacteraceae</taxon>
        <taxon>Komagataeibacter</taxon>
    </lineage>
</organism>
<accession>A0A0D6Q1X5</accession>
<dbReference type="EMBL" id="BANI01000180">
    <property type="protein sequence ID" value="GAN97582.1"/>
    <property type="molecule type" value="Genomic_DNA"/>
</dbReference>